<dbReference type="Gene3D" id="3.40.50.720">
    <property type="entry name" value="NAD(P)-binding Rossmann-like Domain"/>
    <property type="match status" value="1"/>
</dbReference>
<dbReference type="Pfam" id="PF01408">
    <property type="entry name" value="GFO_IDH_MocA"/>
    <property type="match status" value="1"/>
</dbReference>
<evidence type="ECO:0000259" key="2">
    <source>
        <dbReference type="Pfam" id="PF01408"/>
    </source>
</evidence>
<reference evidence="4 5" key="1">
    <citation type="submission" date="2023-03" db="EMBL/GenBank/DDBJ databases">
        <title>WGS of Gossypium arboreum.</title>
        <authorList>
            <person name="Yu D."/>
        </authorList>
    </citation>
    <scope>NUCLEOTIDE SEQUENCE [LARGE SCALE GENOMIC DNA]</scope>
    <source>
        <tissue evidence="4">Leaf</tissue>
    </source>
</reference>
<accession>A0ABR0NY14</accession>
<evidence type="ECO:0000256" key="1">
    <source>
        <dbReference type="ARBA" id="ARBA00010928"/>
    </source>
</evidence>
<dbReference type="PANTHER" id="PTHR46368">
    <property type="match status" value="1"/>
</dbReference>
<dbReference type="PANTHER" id="PTHR46368:SF5">
    <property type="entry name" value="NAD(P)-BINDING ROSSMANN-FOLD SUPERFAMILY PROTEIN"/>
    <property type="match status" value="1"/>
</dbReference>
<protein>
    <recommendedName>
        <fullName evidence="6">Oxidoreductase</fullName>
    </recommendedName>
</protein>
<dbReference type="InterPro" id="IPR036291">
    <property type="entry name" value="NAD(P)-bd_dom_sf"/>
</dbReference>
<organism evidence="4 5">
    <name type="scientific">Gossypium arboreum</name>
    <name type="common">Tree cotton</name>
    <name type="synonym">Gossypium nanking</name>
    <dbReference type="NCBI Taxonomy" id="29729"/>
    <lineage>
        <taxon>Eukaryota</taxon>
        <taxon>Viridiplantae</taxon>
        <taxon>Streptophyta</taxon>
        <taxon>Embryophyta</taxon>
        <taxon>Tracheophyta</taxon>
        <taxon>Spermatophyta</taxon>
        <taxon>Magnoliopsida</taxon>
        <taxon>eudicotyledons</taxon>
        <taxon>Gunneridae</taxon>
        <taxon>Pentapetalae</taxon>
        <taxon>rosids</taxon>
        <taxon>malvids</taxon>
        <taxon>Malvales</taxon>
        <taxon>Malvaceae</taxon>
        <taxon>Malvoideae</taxon>
        <taxon>Gossypium</taxon>
    </lineage>
</organism>
<sequence>MFKQVFHTQLNKALKTKMAETEVAQVRFGIVGCANIARKVARAINLAPNSILHAVASRSIDKAKRFASDNGLDPRVKIYGSYDQLLDDPSVDAVYMPLPTSLHVHWAVMAAQKGKHVLIEKPTALDVGELDTILEACQSNGLQFMDGSMWLHHPRTVKMKEMLFDSKLLGNVNYIYSTSTTSASPEFFENDIRVKGNLDSLGALGDLGWYCLGAVLWAKNYQLPTVVTALPDVTTNSDGVIISFSASIQYTEPSSSGATTNAIIHCSFLADTSMDLTITGSKGSLNLNDFIIPQRESSASFEFTLGAKFVDLHIGWNVKPERVVVNCDELPQEGLMVEEFARVVAGIRTTPGMLLDPKWPEISRKTQMLVDAVKKSVDLGCKPVYF</sequence>
<dbReference type="SUPFAM" id="SSF55347">
    <property type="entry name" value="Glyceraldehyde-3-phosphate dehydrogenase-like, C-terminal domain"/>
    <property type="match status" value="1"/>
</dbReference>
<dbReference type="InterPro" id="IPR000683">
    <property type="entry name" value="Gfo/Idh/MocA-like_OxRdtase_N"/>
</dbReference>
<evidence type="ECO:0000259" key="3">
    <source>
        <dbReference type="Pfam" id="PF22725"/>
    </source>
</evidence>
<dbReference type="InterPro" id="IPR055170">
    <property type="entry name" value="GFO_IDH_MocA-like_dom"/>
</dbReference>
<keyword evidence="5" id="KW-1185">Reference proteome</keyword>
<dbReference type="SUPFAM" id="SSF51735">
    <property type="entry name" value="NAD(P)-binding Rossmann-fold domains"/>
    <property type="match status" value="1"/>
</dbReference>
<feature type="domain" description="GFO/IDH/MocA-like oxidoreductase" evidence="3">
    <location>
        <begin position="163"/>
        <end position="285"/>
    </location>
</feature>
<dbReference type="EMBL" id="JARKNE010000008">
    <property type="protein sequence ID" value="KAK5810794.1"/>
    <property type="molecule type" value="Genomic_DNA"/>
</dbReference>
<dbReference type="Pfam" id="PF22725">
    <property type="entry name" value="GFO_IDH_MocA_C3"/>
    <property type="match status" value="1"/>
</dbReference>
<evidence type="ECO:0008006" key="6">
    <source>
        <dbReference type="Google" id="ProtNLM"/>
    </source>
</evidence>
<comment type="similarity">
    <text evidence="1">Belongs to the Gfo/Idh/MocA family.</text>
</comment>
<name>A0ABR0NY14_GOSAR</name>
<feature type="domain" description="Gfo/Idh/MocA-like oxidoreductase N-terminal" evidence="2">
    <location>
        <begin position="26"/>
        <end position="145"/>
    </location>
</feature>
<dbReference type="Gene3D" id="3.30.360.10">
    <property type="entry name" value="Dihydrodipicolinate Reductase, domain 2"/>
    <property type="match status" value="1"/>
</dbReference>
<gene>
    <name evidence="4" type="ORF">PVK06_026111</name>
</gene>
<proteinExistence type="inferred from homology"/>
<dbReference type="Proteomes" id="UP001358586">
    <property type="component" value="Chromosome 8"/>
</dbReference>
<evidence type="ECO:0000313" key="4">
    <source>
        <dbReference type="EMBL" id="KAK5810794.1"/>
    </source>
</evidence>
<comment type="caution">
    <text evidence="4">The sequence shown here is derived from an EMBL/GenBank/DDBJ whole genome shotgun (WGS) entry which is preliminary data.</text>
</comment>
<evidence type="ECO:0000313" key="5">
    <source>
        <dbReference type="Proteomes" id="UP001358586"/>
    </source>
</evidence>